<evidence type="ECO:0000256" key="4">
    <source>
        <dbReference type="SAM" id="Phobius"/>
    </source>
</evidence>
<comment type="caution">
    <text evidence="6">The sequence shown here is derived from an EMBL/GenBank/DDBJ whole genome shotgun (WGS) entry which is preliminary data.</text>
</comment>
<feature type="domain" description="Phospholipid/glycerol acyltransferase" evidence="5">
    <location>
        <begin position="69"/>
        <end position="183"/>
    </location>
</feature>
<dbReference type="CDD" id="cd07989">
    <property type="entry name" value="LPLAT_AGPAT-like"/>
    <property type="match status" value="1"/>
</dbReference>
<gene>
    <name evidence="6" type="ORF">H6P80_01325</name>
</gene>
<evidence type="ECO:0000256" key="1">
    <source>
        <dbReference type="ARBA" id="ARBA00005189"/>
    </source>
</evidence>
<dbReference type="PANTHER" id="PTHR10434:SF11">
    <property type="entry name" value="1-ACYL-SN-GLYCEROL-3-PHOSPHATE ACYLTRANSFERASE"/>
    <property type="match status" value="1"/>
</dbReference>
<evidence type="ECO:0000313" key="7">
    <source>
        <dbReference type="Proteomes" id="UP000564378"/>
    </source>
</evidence>
<dbReference type="InterPro" id="IPR002123">
    <property type="entry name" value="Plipid/glycerol_acylTrfase"/>
</dbReference>
<keyword evidence="4" id="KW-0812">Transmembrane</keyword>
<dbReference type="AlphaFoldDB" id="A0A842HV40"/>
<dbReference type="SMART" id="SM00563">
    <property type="entry name" value="PlsC"/>
    <property type="match status" value="1"/>
</dbReference>
<keyword evidence="3 6" id="KW-0012">Acyltransferase</keyword>
<feature type="transmembrane region" description="Helical" evidence="4">
    <location>
        <begin position="6"/>
        <end position="30"/>
    </location>
</feature>
<evidence type="ECO:0000313" key="6">
    <source>
        <dbReference type="EMBL" id="MBC2776251.1"/>
    </source>
</evidence>
<comment type="pathway">
    <text evidence="1">Lipid metabolism.</text>
</comment>
<evidence type="ECO:0000256" key="3">
    <source>
        <dbReference type="ARBA" id="ARBA00023315"/>
    </source>
</evidence>
<accession>A0A842HV40</accession>
<reference evidence="6 7" key="1">
    <citation type="submission" date="2020-08" db="EMBL/GenBank/DDBJ databases">
        <title>Draft genome sequence of Parasphingopyxis sp. GrpM-11.</title>
        <authorList>
            <person name="Oh J."/>
            <person name="Roh D.-H."/>
        </authorList>
    </citation>
    <scope>NUCLEOTIDE SEQUENCE [LARGE SCALE GENOMIC DNA]</scope>
    <source>
        <strain evidence="6 7">GrpM-11</strain>
    </source>
</reference>
<dbReference type="Proteomes" id="UP000564378">
    <property type="component" value="Unassembled WGS sequence"/>
</dbReference>
<dbReference type="EMBL" id="JACJVJ010000001">
    <property type="protein sequence ID" value="MBC2776251.1"/>
    <property type="molecule type" value="Genomic_DNA"/>
</dbReference>
<organism evidence="6 7">
    <name type="scientific">Parasphingopyxis marina</name>
    <dbReference type="NCBI Taxonomy" id="2761622"/>
    <lineage>
        <taxon>Bacteria</taxon>
        <taxon>Pseudomonadati</taxon>
        <taxon>Pseudomonadota</taxon>
        <taxon>Alphaproteobacteria</taxon>
        <taxon>Sphingomonadales</taxon>
        <taxon>Sphingomonadaceae</taxon>
        <taxon>Parasphingopyxis</taxon>
    </lineage>
</organism>
<dbReference type="SUPFAM" id="SSF69593">
    <property type="entry name" value="Glycerol-3-phosphate (1)-acyltransferase"/>
    <property type="match status" value="1"/>
</dbReference>
<dbReference type="Pfam" id="PF01553">
    <property type="entry name" value="Acyltransferase"/>
    <property type="match status" value="1"/>
</dbReference>
<keyword evidence="4" id="KW-0472">Membrane</keyword>
<keyword evidence="4" id="KW-1133">Transmembrane helix</keyword>
<sequence length="229" mass="25509">MAALRTAVYTLVFYGITVPFVMAALIGAVLGERPMHAVIHAWVAFHGHCARWILGIRTRVEGVIPEEQVFFAAKHQAMFETLDLLNRLDTPVPVLKKELTDIPAWGWLAHRYGGISVDRKGGAKTLRAMLKRTRAMVASGRSIVIFPEGTRVRPGTTPPLQSGFAGLYKMVGLPVVPVAVESGHVWPRDSWIKRPGTVTYRFFDPIPPGLDREEIERRVHEAINTLERG</sequence>
<evidence type="ECO:0000256" key="2">
    <source>
        <dbReference type="ARBA" id="ARBA00022679"/>
    </source>
</evidence>
<proteinExistence type="predicted"/>
<evidence type="ECO:0000259" key="5">
    <source>
        <dbReference type="SMART" id="SM00563"/>
    </source>
</evidence>
<keyword evidence="2 6" id="KW-0808">Transferase</keyword>
<dbReference type="PANTHER" id="PTHR10434">
    <property type="entry name" value="1-ACYL-SN-GLYCEROL-3-PHOSPHATE ACYLTRANSFERASE"/>
    <property type="match status" value="1"/>
</dbReference>
<dbReference type="GO" id="GO:0006654">
    <property type="term" value="P:phosphatidic acid biosynthetic process"/>
    <property type="evidence" value="ECO:0007669"/>
    <property type="project" value="TreeGrafter"/>
</dbReference>
<dbReference type="RefSeq" id="WP_185799551.1">
    <property type="nucleotide sequence ID" value="NZ_JACJVJ010000001.1"/>
</dbReference>
<protein>
    <submittedName>
        <fullName evidence="6">1-acyl-sn-glycerol-3-phosphate acyltransferase</fullName>
    </submittedName>
</protein>
<name>A0A842HV40_9SPHN</name>
<keyword evidence="7" id="KW-1185">Reference proteome</keyword>
<dbReference type="GO" id="GO:0003841">
    <property type="term" value="F:1-acylglycerol-3-phosphate O-acyltransferase activity"/>
    <property type="evidence" value="ECO:0007669"/>
    <property type="project" value="TreeGrafter"/>
</dbReference>